<dbReference type="Proteomes" id="UP000285503">
    <property type="component" value="Unassembled WGS sequence"/>
</dbReference>
<organism evidence="1 2">
    <name type="scientific">Bacteroides xylanisolvens</name>
    <dbReference type="NCBI Taxonomy" id="371601"/>
    <lineage>
        <taxon>Bacteria</taxon>
        <taxon>Pseudomonadati</taxon>
        <taxon>Bacteroidota</taxon>
        <taxon>Bacteroidia</taxon>
        <taxon>Bacteroidales</taxon>
        <taxon>Bacteroidaceae</taxon>
        <taxon>Bacteroides</taxon>
    </lineage>
</organism>
<dbReference type="EMBL" id="QRNE01000066">
    <property type="protein sequence ID" value="RHK26193.1"/>
    <property type="molecule type" value="Genomic_DNA"/>
</dbReference>
<accession>A0A415FTF4</accession>
<dbReference type="AlphaFoldDB" id="A0A415FTF4"/>
<sequence length="242" mass="27524">MRKDIQINTTTGDIVFKNRNTLNKQLFKWLSESDLFITAQISFKWLSESDLFITAQISLPSNFDVNQLYTIGVNIEIPYTPIYKPIKIRIIRDFGGGNVRVVINPTNNSEWFEVYTKLFGAQDKVLYASQLIMVNQDNYLLQLNEGNAYLWSGIMSDMVNINANIQNRNLLLQCIPSNNYRYPTSGVGLIKYLHANLSHSGLAEKLQTEFKDDKVEIINAAFNSYSGDLELDLDFSEADAGV</sequence>
<evidence type="ECO:0000313" key="2">
    <source>
        <dbReference type="Proteomes" id="UP000285503"/>
    </source>
</evidence>
<proteinExistence type="predicted"/>
<protein>
    <submittedName>
        <fullName evidence="1">Uncharacterized protein</fullName>
    </submittedName>
</protein>
<comment type="caution">
    <text evidence="1">The sequence shown here is derived from an EMBL/GenBank/DDBJ whole genome shotgun (WGS) entry which is preliminary data.</text>
</comment>
<gene>
    <name evidence="1" type="ORF">DW075_12990</name>
</gene>
<reference evidence="1 2" key="1">
    <citation type="submission" date="2018-08" db="EMBL/GenBank/DDBJ databases">
        <title>A genome reference for cultivated species of the human gut microbiota.</title>
        <authorList>
            <person name="Zou Y."/>
            <person name="Xue W."/>
            <person name="Luo G."/>
        </authorList>
    </citation>
    <scope>NUCLEOTIDE SEQUENCE [LARGE SCALE GENOMIC DNA]</scope>
    <source>
        <strain evidence="1 2">AF46-11NS</strain>
    </source>
</reference>
<evidence type="ECO:0000313" key="1">
    <source>
        <dbReference type="EMBL" id="RHK26193.1"/>
    </source>
</evidence>
<name>A0A415FTF4_9BACE</name>